<dbReference type="RefSeq" id="WP_084882196.1">
    <property type="nucleotide sequence ID" value="NZ_MLJJ01000004.1"/>
</dbReference>
<dbReference type="InterPro" id="IPR041698">
    <property type="entry name" value="Methyltransf_25"/>
</dbReference>
<keyword evidence="1 5" id="KW-0963">Cytoplasm</keyword>
<dbReference type="PANTHER" id="PTHR43861:SF1">
    <property type="entry name" value="TRANS-ACONITATE 2-METHYLTRANSFERASE"/>
    <property type="match status" value="1"/>
</dbReference>
<comment type="catalytic activity">
    <reaction evidence="5">
        <text>trans-aconitate + S-adenosyl-L-methionine = (E)-3-(methoxycarbonyl)pent-2-enedioate + S-adenosyl-L-homocysteine</text>
        <dbReference type="Rhea" id="RHEA:14969"/>
        <dbReference type="ChEBI" id="CHEBI:15708"/>
        <dbReference type="ChEBI" id="CHEBI:57470"/>
        <dbReference type="ChEBI" id="CHEBI:57856"/>
        <dbReference type="ChEBI" id="CHEBI:59789"/>
        <dbReference type="EC" id="2.1.1.144"/>
    </reaction>
</comment>
<dbReference type="Gene3D" id="1.10.150.290">
    <property type="entry name" value="S-adenosyl-L-methionine-dependent methyltransferases"/>
    <property type="match status" value="1"/>
</dbReference>
<comment type="similarity">
    <text evidence="5">Belongs to the methyltransferase superfamily. Tam family.</text>
</comment>
<evidence type="ECO:0000256" key="3">
    <source>
        <dbReference type="ARBA" id="ARBA00022679"/>
    </source>
</evidence>
<keyword evidence="3 5" id="KW-0808">Transferase</keyword>
<accession>A0ABX3UVZ4</accession>
<dbReference type="NCBIfam" id="NF002463">
    <property type="entry name" value="PRK01683.1"/>
    <property type="match status" value="1"/>
</dbReference>
<name>A0ABX3UVZ4_9GAMM</name>
<sequence>MQDWDPQLYRQFESERTRPAHELLARIPVTDVRFVTDLGCGPGNSTELLAHAWPDARIIGLDSSEAMLTQARERLPHCTFLKRDIRRWRAAEPQQVIYANASLQWLDAHDSLLPQLASQLESGGALAIQMPDNLQEPSHRLMREIAACDPWRQRIGDVEREKPLSSERYYDLLAQAGCEVDLWRTTYYHVMPDAQAIVLWLKATGLRPFLNALEPDERPYFLEQYHQALRLAYPPRADGRILLAFPRLFIVAVKKGTSR</sequence>
<keyword evidence="2 5" id="KW-0489">Methyltransferase</keyword>
<dbReference type="EC" id="2.1.1.144" evidence="5"/>
<comment type="caution">
    <text evidence="7">The sequence shown here is derived from an EMBL/GenBank/DDBJ whole genome shotgun (WGS) entry which is preliminary data.</text>
</comment>
<feature type="domain" description="Methyltransferase" evidence="6">
    <location>
        <begin position="35"/>
        <end position="124"/>
    </location>
</feature>
<dbReference type="HAMAP" id="MF_00560">
    <property type="entry name" value="Tran_acon_Me_trans"/>
    <property type="match status" value="1"/>
</dbReference>
<protein>
    <recommendedName>
        <fullName evidence="5">Trans-aconitate 2-methyltransferase</fullName>
        <ecNumber evidence="5">2.1.1.144</ecNumber>
    </recommendedName>
</protein>
<dbReference type="InterPro" id="IPR029063">
    <property type="entry name" value="SAM-dependent_MTases_sf"/>
</dbReference>
<keyword evidence="4 5" id="KW-0949">S-adenosyl-L-methionine</keyword>
<evidence type="ECO:0000256" key="2">
    <source>
        <dbReference type="ARBA" id="ARBA00022603"/>
    </source>
</evidence>
<evidence type="ECO:0000313" key="7">
    <source>
        <dbReference type="EMBL" id="ORN02623.1"/>
    </source>
</evidence>
<dbReference type="InterPro" id="IPR023506">
    <property type="entry name" value="Trans-aconitate_MeTrfase"/>
</dbReference>
<comment type="function">
    <text evidence="5">Catalyzes the S-adenosylmethionine monomethyl esterification of trans-aconitate.</text>
</comment>
<evidence type="ECO:0000256" key="4">
    <source>
        <dbReference type="ARBA" id="ARBA00022691"/>
    </source>
</evidence>
<dbReference type="EMBL" id="MLJJ01000004">
    <property type="protein sequence ID" value="ORN02623.1"/>
    <property type="molecule type" value="Genomic_DNA"/>
</dbReference>
<dbReference type="CDD" id="cd02440">
    <property type="entry name" value="AdoMet_MTases"/>
    <property type="match status" value="1"/>
</dbReference>
<organism evidence="7 8">
    <name type="scientific">Pantoea septica</name>
    <dbReference type="NCBI Taxonomy" id="472695"/>
    <lineage>
        <taxon>Bacteria</taxon>
        <taxon>Pseudomonadati</taxon>
        <taxon>Pseudomonadota</taxon>
        <taxon>Gammaproteobacteria</taxon>
        <taxon>Enterobacterales</taxon>
        <taxon>Erwiniaceae</taxon>
        <taxon>Pantoea</taxon>
    </lineage>
</organism>
<evidence type="ECO:0000313" key="8">
    <source>
        <dbReference type="Proteomes" id="UP000193785"/>
    </source>
</evidence>
<evidence type="ECO:0000256" key="5">
    <source>
        <dbReference type="HAMAP-Rule" id="MF_00560"/>
    </source>
</evidence>
<evidence type="ECO:0000259" key="6">
    <source>
        <dbReference type="Pfam" id="PF13649"/>
    </source>
</evidence>
<dbReference type="SUPFAM" id="SSF53335">
    <property type="entry name" value="S-adenosyl-L-methionine-dependent methyltransferases"/>
    <property type="match status" value="1"/>
</dbReference>
<reference evidence="7 8" key="1">
    <citation type="journal article" date="2017" name="Antonie Van Leeuwenhoek">
        <title>Phylogenomic resolution of the bacterial genus Pantoea and its relationship with Erwinia and Tatumella.</title>
        <authorList>
            <person name="Palmer M."/>
            <person name="Steenkamp E.T."/>
            <person name="Coetzee M.P."/>
            <person name="Chan W.Y."/>
            <person name="van Zyl E."/>
            <person name="De Maayer P."/>
            <person name="Coutinho T.A."/>
            <person name="Blom J."/>
            <person name="Smits T.H."/>
            <person name="Duffy B."/>
            <person name="Venter S.N."/>
        </authorList>
    </citation>
    <scope>NUCLEOTIDE SEQUENCE [LARGE SCALE GENOMIC DNA]</scope>
    <source>
        <strain evidence="7 8">LMG 5345</strain>
    </source>
</reference>
<proteinExistence type="inferred from homology"/>
<dbReference type="Pfam" id="PF13649">
    <property type="entry name" value="Methyltransf_25"/>
    <property type="match status" value="1"/>
</dbReference>
<evidence type="ECO:0000256" key="1">
    <source>
        <dbReference type="ARBA" id="ARBA00022490"/>
    </source>
</evidence>
<dbReference type="PANTHER" id="PTHR43861">
    <property type="entry name" value="TRANS-ACONITATE 2-METHYLTRANSFERASE-RELATED"/>
    <property type="match status" value="1"/>
</dbReference>
<gene>
    <name evidence="5" type="primary">tam</name>
    <name evidence="7" type="ORF">HA46_03495</name>
</gene>
<keyword evidence="8" id="KW-1185">Reference proteome</keyword>
<dbReference type="InterPro" id="IPR023149">
    <property type="entry name" value="Trans_acon_MeTrfase_C"/>
</dbReference>
<dbReference type="Gene3D" id="3.40.50.150">
    <property type="entry name" value="Vaccinia Virus protein VP39"/>
    <property type="match status" value="1"/>
</dbReference>
<comment type="subcellular location">
    <subcellularLocation>
        <location evidence="5">Cytoplasm</location>
    </subcellularLocation>
</comment>
<dbReference type="Proteomes" id="UP000193785">
    <property type="component" value="Unassembled WGS sequence"/>
</dbReference>